<feature type="compositionally biased region" description="Polar residues" evidence="1">
    <location>
        <begin position="16"/>
        <end position="27"/>
    </location>
</feature>
<dbReference type="OrthoDB" id="3270451at2759"/>
<dbReference type="Proteomes" id="UP000054279">
    <property type="component" value="Unassembled WGS sequence"/>
</dbReference>
<feature type="region of interest" description="Disordered" evidence="1">
    <location>
        <begin position="878"/>
        <end position="944"/>
    </location>
</feature>
<dbReference type="InterPro" id="IPR003347">
    <property type="entry name" value="JmjC_dom"/>
</dbReference>
<feature type="domain" description="JmjC" evidence="2">
    <location>
        <begin position="548"/>
        <end position="710"/>
    </location>
</feature>
<dbReference type="AlphaFoldDB" id="A0A0C9VGQ1"/>
<proteinExistence type="predicted"/>
<feature type="compositionally biased region" description="Basic and acidic residues" evidence="1">
    <location>
        <begin position="1"/>
        <end position="14"/>
    </location>
</feature>
<feature type="region of interest" description="Disordered" evidence="1">
    <location>
        <begin position="110"/>
        <end position="156"/>
    </location>
</feature>
<gene>
    <name evidence="3" type="ORF">M422DRAFT_261071</name>
</gene>
<feature type="region of interest" description="Disordered" evidence="1">
    <location>
        <begin position="420"/>
        <end position="454"/>
    </location>
</feature>
<keyword evidence="4" id="KW-1185">Reference proteome</keyword>
<dbReference type="EMBL" id="KN837177">
    <property type="protein sequence ID" value="KIJ36516.1"/>
    <property type="molecule type" value="Genomic_DNA"/>
</dbReference>
<name>A0A0C9VGQ1_SPHS4</name>
<reference evidence="3 4" key="1">
    <citation type="submission" date="2014-06" db="EMBL/GenBank/DDBJ databases">
        <title>Evolutionary Origins and Diversification of the Mycorrhizal Mutualists.</title>
        <authorList>
            <consortium name="DOE Joint Genome Institute"/>
            <consortium name="Mycorrhizal Genomics Consortium"/>
            <person name="Kohler A."/>
            <person name="Kuo A."/>
            <person name="Nagy L.G."/>
            <person name="Floudas D."/>
            <person name="Copeland A."/>
            <person name="Barry K.W."/>
            <person name="Cichocki N."/>
            <person name="Veneault-Fourrey C."/>
            <person name="LaButti K."/>
            <person name="Lindquist E.A."/>
            <person name="Lipzen A."/>
            <person name="Lundell T."/>
            <person name="Morin E."/>
            <person name="Murat C."/>
            <person name="Riley R."/>
            <person name="Ohm R."/>
            <person name="Sun H."/>
            <person name="Tunlid A."/>
            <person name="Henrissat B."/>
            <person name="Grigoriev I.V."/>
            <person name="Hibbett D.S."/>
            <person name="Martin F."/>
        </authorList>
    </citation>
    <scope>NUCLEOTIDE SEQUENCE [LARGE SCALE GENOMIC DNA]</scope>
    <source>
        <strain evidence="3 4">SS14</strain>
    </source>
</reference>
<feature type="compositionally biased region" description="Polar residues" evidence="1">
    <location>
        <begin position="423"/>
        <end position="443"/>
    </location>
</feature>
<evidence type="ECO:0000313" key="3">
    <source>
        <dbReference type="EMBL" id="KIJ36516.1"/>
    </source>
</evidence>
<feature type="compositionally biased region" description="Acidic residues" evidence="1">
    <location>
        <begin position="122"/>
        <end position="133"/>
    </location>
</feature>
<feature type="region of interest" description="Disordered" evidence="1">
    <location>
        <begin position="1"/>
        <end position="27"/>
    </location>
</feature>
<sequence>MSSLLDQKRLKGDNPVDSSSSKGRFASSNWSLSKNGSNINAPKSNFALLGSIEVPIYNGTALDIDWDKVDELPRIHRDLSVDSVVASRISPDIEIEDNINSYKLDHVLFPPEQNSSHSDNEMGLDDNSVDTEENSSHPDNDLGVDDTSVGPDNELPQSHGIITFPNYIPQAIHTLPKILPYTVNMDMHEKVALHVLEYLQESIASPHKAVTPILTALAYSPMFALEPGLSVRNKRHSMHDFIVSKILMHLFKNPIATKDRHLQAERAIWWCLTDMLLDQLWFLQLIQSLTNPVLLTANSSIQWESKKPWPFLHKVYPELASISTDGPSSNSISEESINDIDFIDLTHEVDEDLPGLPEQATAKDLSRKVKWLKLQRVIQCDGGPLNTEHLVFKVLFPWECKQDMEIMNLLFPKATVPKETVPNPVSEQSTSPESPLTKLSNSTDKSDSEDNEDGPKIEFNFYRAKCHPAALRNMGKLGRDGLPIGNIFPCSIKDRLSKSADRPIQWVPDVKFSDLKTALDYKDFELDVQDLHGTLMINVNVKHTILDYCSRDPGDTYSKSHMCIGSIRQGLKLKRKVMNYLDLNYASDGNDPAIRVLADDTLAMQCPTGRGFDPYETNWMICTAAAAFHCAKLWICVVPKNGYHLEGSIEDADPDHYDLICFILEEDHYLTMDPGLVHFVLSLTDSVTQGGHFYNSEAFEKTMWARQNEHFYGHINTNMVSAVISHYIRTTDPLPTKAIQFFIVGKIASMTTTTPIPEGTELKSLDFQVDAPVVHPMSASPRAIPPALFITGTFGKKANDREFLLDISHYFHDDYQISAHTFRFPDTGRFRECLPLARMGSICSITATITGEANRSDPAMNKLPLEIIDIAFPTSSRVMSSPVKGRKSTLHWVRDQDLNTTNSEKQTEGDSSSHPEPSQQSEGTLLLQETSRCKKRKSTPAPSL</sequence>
<organism evidence="3 4">
    <name type="scientific">Sphaerobolus stellatus (strain SS14)</name>
    <dbReference type="NCBI Taxonomy" id="990650"/>
    <lineage>
        <taxon>Eukaryota</taxon>
        <taxon>Fungi</taxon>
        <taxon>Dikarya</taxon>
        <taxon>Basidiomycota</taxon>
        <taxon>Agaricomycotina</taxon>
        <taxon>Agaricomycetes</taxon>
        <taxon>Phallomycetidae</taxon>
        <taxon>Geastrales</taxon>
        <taxon>Sphaerobolaceae</taxon>
        <taxon>Sphaerobolus</taxon>
    </lineage>
</organism>
<dbReference type="PROSITE" id="PS51184">
    <property type="entry name" value="JMJC"/>
    <property type="match status" value="1"/>
</dbReference>
<protein>
    <recommendedName>
        <fullName evidence="2">JmjC domain-containing protein</fullName>
    </recommendedName>
</protein>
<evidence type="ECO:0000259" key="2">
    <source>
        <dbReference type="PROSITE" id="PS51184"/>
    </source>
</evidence>
<dbReference type="HOGENOM" id="CLU_311251_0_0_1"/>
<feature type="compositionally biased region" description="Basic and acidic residues" evidence="1">
    <location>
        <begin position="444"/>
        <end position="454"/>
    </location>
</feature>
<evidence type="ECO:0000313" key="4">
    <source>
        <dbReference type="Proteomes" id="UP000054279"/>
    </source>
</evidence>
<evidence type="ECO:0000256" key="1">
    <source>
        <dbReference type="SAM" id="MobiDB-lite"/>
    </source>
</evidence>
<accession>A0A0C9VGQ1</accession>